<protein>
    <submittedName>
        <fullName evidence="2">DNA-binding MarR family transcriptional regulator</fullName>
    </submittedName>
</protein>
<dbReference type="PANTHER" id="PTHR33164">
    <property type="entry name" value="TRANSCRIPTIONAL REGULATOR, MARR FAMILY"/>
    <property type="match status" value="1"/>
</dbReference>
<dbReference type="PANTHER" id="PTHR33164:SF43">
    <property type="entry name" value="HTH-TYPE TRANSCRIPTIONAL REPRESSOR YETL"/>
    <property type="match status" value="1"/>
</dbReference>
<dbReference type="SUPFAM" id="SSF46785">
    <property type="entry name" value="Winged helix' DNA-binding domain"/>
    <property type="match status" value="1"/>
</dbReference>
<keyword evidence="2" id="KW-0238">DNA-binding</keyword>
<name>A0A7W8NFE6_9DEIO</name>
<accession>A0A7W8NFE6</accession>
<proteinExistence type="predicted"/>
<sequence>MTTALPPTHDTEDVSRFLTVMWRFNRSLAQEIEPLLQQELDTDPRSFMLLKTIQSGLHYPKLVAQELMMPTTLVSRYLDDLSKRGLIERHIDEQDSRRIHLSLTPAGTALIHDIESTVHAQVSSRLTRLTPDQLRTLNEAMTALTPEGSPA</sequence>
<dbReference type="InterPro" id="IPR000835">
    <property type="entry name" value="HTH_MarR-typ"/>
</dbReference>
<reference evidence="2 3" key="1">
    <citation type="submission" date="2020-08" db="EMBL/GenBank/DDBJ databases">
        <title>Genomic Encyclopedia of Type Strains, Phase IV (KMG-IV): sequencing the most valuable type-strain genomes for metagenomic binning, comparative biology and taxonomic classification.</title>
        <authorList>
            <person name="Goeker M."/>
        </authorList>
    </citation>
    <scope>NUCLEOTIDE SEQUENCE [LARGE SCALE GENOMIC DNA]</scope>
    <source>
        <strain evidence="2 3">DSM 27939</strain>
    </source>
</reference>
<organism evidence="2 3">
    <name type="scientific">Deinococcus humi</name>
    <dbReference type="NCBI Taxonomy" id="662880"/>
    <lineage>
        <taxon>Bacteria</taxon>
        <taxon>Thermotogati</taxon>
        <taxon>Deinococcota</taxon>
        <taxon>Deinococci</taxon>
        <taxon>Deinococcales</taxon>
        <taxon>Deinococcaceae</taxon>
        <taxon>Deinococcus</taxon>
    </lineage>
</organism>
<dbReference type="GO" id="GO:0003677">
    <property type="term" value="F:DNA binding"/>
    <property type="evidence" value="ECO:0007669"/>
    <property type="project" value="UniProtKB-KW"/>
</dbReference>
<dbReference type="EMBL" id="JACHFL010000017">
    <property type="protein sequence ID" value="MBB5365339.1"/>
    <property type="molecule type" value="Genomic_DNA"/>
</dbReference>
<dbReference type="PROSITE" id="PS50995">
    <property type="entry name" value="HTH_MARR_2"/>
    <property type="match status" value="1"/>
</dbReference>
<dbReference type="InterPro" id="IPR039422">
    <property type="entry name" value="MarR/SlyA-like"/>
</dbReference>
<dbReference type="Gene3D" id="1.10.10.10">
    <property type="entry name" value="Winged helix-like DNA-binding domain superfamily/Winged helix DNA-binding domain"/>
    <property type="match status" value="1"/>
</dbReference>
<dbReference type="SMART" id="SM00347">
    <property type="entry name" value="HTH_MARR"/>
    <property type="match status" value="1"/>
</dbReference>
<comment type="caution">
    <text evidence="2">The sequence shown here is derived from an EMBL/GenBank/DDBJ whole genome shotgun (WGS) entry which is preliminary data.</text>
</comment>
<keyword evidence="3" id="KW-1185">Reference proteome</keyword>
<dbReference type="GO" id="GO:0003700">
    <property type="term" value="F:DNA-binding transcription factor activity"/>
    <property type="evidence" value="ECO:0007669"/>
    <property type="project" value="InterPro"/>
</dbReference>
<evidence type="ECO:0000313" key="2">
    <source>
        <dbReference type="EMBL" id="MBB5365339.1"/>
    </source>
</evidence>
<dbReference type="GO" id="GO:0006950">
    <property type="term" value="P:response to stress"/>
    <property type="evidence" value="ECO:0007669"/>
    <property type="project" value="TreeGrafter"/>
</dbReference>
<dbReference type="AlphaFoldDB" id="A0A7W8NFE6"/>
<dbReference type="InterPro" id="IPR036390">
    <property type="entry name" value="WH_DNA-bd_sf"/>
</dbReference>
<gene>
    <name evidence="2" type="ORF">HNQ08_004460</name>
</gene>
<evidence type="ECO:0000259" key="1">
    <source>
        <dbReference type="PROSITE" id="PS50995"/>
    </source>
</evidence>
<dbReference type="RefSeq" id="WP_184136743.1">
    <property type="nucleotide sequence ID" value="NZ_JACHFL010000017.1"/>
</dbReference>
<dbReference type="Proteomes" id="UP000552709">
    <property type="component" value="Unassembled WGS sequence"/>
</dbReference>
<evidence type="ECO:0000313" key="3">
    <source>
        <dbReference type="Proteomes" id="UP000552709"/>
    </source>
</evidence>
<feature type="domain" description="HTH marR-type" evidence="1">
    <location>
        <begin position="14"/>
        <end position="146"/>
    </location>
</feature>
<dbReference type="InterPro" id="IPR036388">
    <property type="entry name" value="WH-like_DNA-bd_sf"/>
</dbReference>